<dbReference type="GeneID" id="110796834"/>
<feature type="compositionally biased region" description="Low complexity" evidence="1">
    <location>
        <begin position="331"/>
        <end position="345"/>
    </location>
</feature>
<feature type="region of interest" description="Disordered" evidence="1">
    <location>
        <begin position="1"/>
        <end position="47"/>
    </location>
</feature>
<reference evidence="3" key="2">
    <citation type="submission" date="2025-08" db="UniProtKB">
        <authorList>
            <consortium name="RefSeq"/>
        </authorList>
    </citation>
    <scope>IDENTIFICATION</scope>
    <source>
        <tissue evidence="3">Leaf</tissue>
    </source>
</reference>
<dbReference type="GO" id="GO:0005635">
    <property type="term" value="C:nuclear envelope"/>
    <property type="evidence" value="ECO:0000318"/>
    <property type="project" value="GO_Central"/>
</dbReference>
<feature type="compositionally biased region" description="Polar residues" evidence="1">
    <location>
        <begin position="371"/>
        <end position="388"/>
    </location>
</feature>
<name>A0A9R0IXZ0_SPIOL</name>
<reference evidence="2" key="1">
    <citation type="journal article" date="2021" name="Nat. Commun.">
        <title>Genomic analyses provide insights into spinach domestication and the genetic basis of agronomic traits.</title>
        <authorList>
            <person name="Cai X."/>
            <person name="Sun X."/>
            <person name="Xu C."/>
            <person name="Sun H."/>
            <person name="Wang X."/>
            <person name="Ge C."/>
            <person name="Zhang Z."/>
            <person name="Wang Q."/>
            <person name="Fei Z."/>
            <person name="Jiao C."/>
            <person name="Wang Q."/>
        </authorList>
    </citation>
    <scope>NUCLEOTIDE SEQUENCE [LARGE SCALE GENOMIC DNA]</scope>
    <source>
        <strain evidence="2">cv. Varoflay</strain>
    </source>
</reference>
<feature type="region of interest" description="Disordered" evidence="1">
    <location>
        <begin position="417"/>
        <end position="437"/>
    </location>
</feature>
<dbReference type="PANTHER" id="PTHR33416:SF18">
    <property type="entry name" value="NUCLEOPORIN-LIKE PROTEIN"/>
    <property type="match status" value="1"/>
</dbReference>
<dbReference type="KEGG" id="soe:110796834"/>
<gene>
    <name evidence="3" type="primary">LOC110796834</name>
</gene>
<dbReference type="GO" id="GO:0071763">
    <property type="term" value="P:nuclear membrane organization"/>
    <property type="evidence" value="ECO:0000318"/>
    <property type="project" value="GO_Central"/>
</dbReference>
<evidence type="ECO:0000313" key="3">
    <source>
        <dbReference type="RefSeq" id="XP_021857616.1"/>
    </source>
</evidence>
<feature type="region of interest" description="Disordered" evidence="1">
    <location>
        <begin position="315"/>
        <end position="388"/>
    </location>
</feature>
<protein>
    <submittedName>
        <fullName evidence="3">Nuclear pore complex protein NUP1</fullName>
    </submittedName>
</protein>
<dbReference type="AlphaFoldDB" id="A0A9R0IXZ0"/>
<organism evidence="2 3">
    <name type="scientific">Spinacia oleracea</name>
    <name type="common">Spinach</name>
    <dbReference type="NCBI Taxonomy" id="3562"/>
    <lineage>
        <taxon>Eukaryota</taxon>
        <taxon>Viridiplantae</taxon>
        <taxon>Streptophyta</taxon>
        <taxon>Embryophyta</taxon>
        <taxon>Tracheophyta</taxon>
        <taxon>Spermatophyta</taxon>
        <taxon>Magnoliopsida</taxon>
        <taxon>eudicotyledons</taxon>
        <taxon>Gunneridae</taxon>
        <taxon>Pentapetalae</taxon>
        <taxon>Caryophyllales</taxon>
        <taxon>Chenopodiaceae</taxon>
        <taxon>Chenopodioideae</taxon>
        <taxon>Anserineae</taxon>
        <taxon>Spinacia</taxon>
    </lineage>
</organism>
<evidence type="ECO:0000313" key="2">
    <source>
        <dbReference type="Proteomes" id="UP000813463"/>
    </source>
</evidence>
<dbReference type="PANTHER" id="PTHR33416">
    <property type="entry name" value="NUCLEAR PORE COMPLEX PROTEIN NUP1"/>
    <property type="match status" value="1"/>
</dbReference>
<dbReference type="RefSeq" id="XP_021857616.1">
    <property type="nucleotide sequence ID" value="XM_022001924.2"/>
</dbReference>
<proteinExistence type="predicted"/>
<accession>A0A9R0IXZ0</accession>
<feature type="compositionally biased region" description="Polar residues" evidence="1">
    <location>
        <begin position="1"/>
        <end position="10"/>
    </location>
</feature>
<dbReference type="Proteomes" id="UP000813463">
    <property type="component" value="Chromosome 2"/>
</dbReference>
<feature type="region of interest" description="Disordered" evidence="1">
    <location>
        <begin position="540"/>
        <end position="569"/>
    </location>
</feature>
<feature type="compositionally biased region" description="Polar residues" evidence="1">
    <location>
        <begin position="542"/>
        <end position="569"/>
    </location>
</feature>
<evidence type="ECO:0000256" key="1">
    <source>
        <dbReference type="SAM" id="MobiDB-lite"/>
    </source>
</evidence>
<keyword evidence="2" id="KW-1185">Reference proteome</keyword>
<sequence>MADAGETSSAARADLYGGEGERGGGGGKLRRERKPPATPYDRPAGGRWLSRFVDPAKRLISGLPYLFSPAPSSNLADEVQLEEEQEAEDANENCVVDVVVQESTGGDGHCKVKGKSKLDIVDEDGLDKRGDCSDGVPDIEQIIKGKTFSREDIDHLMKILRSKVPDADQDSETPGMTGLNETEKAETSSGRQKASVDEEEDLNRYQLATSTTFSRPAMQDDIGASPVDIARAYMGCRTSEMGFTTTSLVPKIEKFGFPSEFSSKPAKPSPLQKAPICWPGAVTQNQLDYSTPQIRNNRSGLHSFSRTPYSRTVFSKSKSKVTPLRGDSERFPTFTPAPFQPTATPVSGKSMNNMTEGGYGSGGPVRRTRNKYTSATPSRESTLFSTAQRSPLARESFVDLTPKKFFEPGSSSTAVFNSLNSKEKSPEAGVQSVHPHSSRVARHILEQLDRPVTVKQKSNEMKLATSWKDSAVAALATPVQNISSSSTPEASASINKNANGVSFFAQINGKNYDLPQEGTHTITGAGKDIFGSTTSLDKKSSTFDASSGLSHSRENFNPQRSPEQGIDNNLPKTSLVFEAPSKAAAGRAEPQNAHRKPMLPSIAIGKSSLGTSFSSVNNSGFTFPFTTPSAISAEPPTPSMTPSFLTSSPQQSKVSADLPAFNSANKITIAPPVVAFPSTTKGFTPNDASVPNFKFGSGKPRLSFAVEGDDTLSPPNDSAIPEFKFGSEKSRLNFGSIASSDTVCC</sequence>
<feature type="region of interest" description="Disordered" evidence="1">
    <location>
        <begin position="165"/>
        <end position="201"/>
    </location>
</feature>
<dbReference type="OrthoDB" id="653151at2759"/>